<keyword evidence="3" id="KW-1185">Reference proteome</keyword>
<dbReference type="Proteomes" id="UP000319908">
    <property type="component" value="Unassembled WGS sequence"/>
</dbReference>
<dbReference type="EMBL" id="SJPU01000003">
    <property type="protein sequence ID" value="TWU10528.1"/>
    <property type="molecule type" value="Genomic_DNA"/>
</dbReference>
<proteinExistence type="predicted"/>
<dbReference type="AlphaFoldDB" id="A0A5C6BEP8"/>
<dbReference type="Pfam" id="PF10923">
    <property type="entry name" value="BrxC_BrxD"/>
    <property type="match status" value="1"/>
</dbReference>
<organism evidence="2 3">
    <name type="scientific">Allorhodopirellula heiligendammensis</name>
    <dbReference type="NCBI Taxonomy" id="2714739"/>
    <lineage>
        <taxon>Bacteria</taxon>
        <taxon>Pseudomonadati</taxon>
        <taxon>Planctomycetota</taxon>
        <taxon>Planctomycetia</taxon>
        <taxon>Pirellulales</taxon>
        <taxon>Pirellulaceae</taxon>
        <taxon>Allorhodopirellula</taxon>
    </lineage>
</organism>
<comment type="caution">
    <text evidence="2">The sequence shown here is derived from an EMBL/GenBank/DDBJ whole genome shotgun (WGS) entry which is preliminary data.</text>
</comment>
<dbReference type="Pfam" id="PF08665">
    <property type="entry name" value="PglZ"/>
    <property type="match status" value="1"/>
</dbReference>
<gene>
    <name evidence="2" type="ORF">Poly21_44330</name>
</gene>
<dbReference type="RefSeq" id="WP_146408969.1">
    <property type="nucleotide sequence ID" value="NZ_SJPU01000003.1"/>
</dbReference>
<dbReference type="OrthoDB" id="9769734at2"/>
<evidence type="ECO:0000256" key="1">
    <source>
        <dbReference type="SAM" id="MobiDB-lite"/>
    </source>
</evidence>
<dbReference type="NCBIfam" id="NF033443">
    <property type="entry name" value="BREX_PglZ_6"/>
    <property type="match status" value="1"/>
</dbReference>
<feature type="region of interest" description="Disordered" evidence="1">
    <location>
        <begin position="1204"/>
        <end position="1227"/>
    </location>
</feature>
<evidence type="ECO:0000313" key="3">
    <source>
        <dbReference type="Proteomes" id="UP000319908"/>
    </source>
</evidence>
<sequence length="1227" mass="135752">MTDALGPISRHLETELRQKVRRHNLVIWLDAEGAYTDLTQQLIGLRAEGELSYDVFTLRDSLLELMLELEPWTSGIAPKSMVVHMPGFNKQSVRGTPLLEMYLAGCKFEPNLSTSISDAAAGKLLPTQIDAYLAGTELSLADADQWLASMLGDTASTLTGRLRLVTTESLIDDLLTPPPAKGPLSSQITSEDDVNAIWERFGAALGLPLLWRDQAMPATAIPTPEAIAFVASSWALSVEYVDDLHRAPVDPRLNATSGLASKLVENCRALAEHLRQRHPDFYTRTADETEAMLPDEVEQARPEDLGKIDTFRFEETKMLSGAIDALQNADWNAAVDWAGRRIQDDSFWLSREATRRSAWLLVDDAAKLGQRISEASTSLTDVNDFSTILERYANLGAPVDRAHRQLEQRRHALLGPRLPDFDKLRTCLDSLREVWRKWADGWARDFNVFCSTHGFMPPAELQQRNLFDQVVSPMMDAKATTALFVIDAFRYEMAAELMQHLTGERLTSPRLDARFAELPTITSVGMNALAPVVRDGRMKPSITNGKIGGFHAGEYRVFDPETRKRAMHDRVGGPTCPLLKLQEVVDRDATSLKRSIARAKLVIVHSKEIDAAGEAGFGPAVFDSVTKNIRRAWRLLREAGVKQFVFTADHGFLLRDGLDNVQWRGSKVIPDRRHLISPLAVDQKDEIRVPLSDLGYDDTDDHLIFPLTTAAFDKGKRLGTFVHGGNSLQERVIPVLTLSHRADIGGNTLKYQIHGLARDGVGGMHCLTATIKAMSEQPALDFSSHREIEIAVRSTDTPTVTAELCQVRGGGSQIAGGSVLAAVGEEFELFFRLRGDTDTRVEIELYGCGKTFMARLSLLDAKDKGFATSFVVVSDNDLRFHRFDDVYRKVMIELGTNVCPRGAMGDILDRWIGKVEDALIAAGEDENADDFDEKVRKRLDEDLASLTGGQAPQDFIRVIQTIFDLKQQGDVAGAGSLISWLCGSGNVAASAKKSAGIKGDITSRDALDYLRGVLEIVKAAGYKGLVIVIDEAETILRMRKDSRHKSLNGIRQIADAAGSYPSLLWVFTGTPDFFDSRQGVAGLAPLNDRIQFMKQGRFASLRQAQLELTPFNAERLRSVAVKLRELYPTNDQSRIDTKVGTEFIDRLVDEVTKGFKGDVGVVPRQFLRQFVTQLDLVDENEDYDPMTEYGFEPQDLSSEEQLAITGAALTPGDGEDDGEPPVAEDIW</sequence>
<reference evidence="2 3" key="1">
    <citation type="journal article" date="2020" name="Antonie Van Leeuwenhoek">
        <title>Rhodopirellula heiligendammensis sp. nov., Rhodopirellula pilleata sp. nov., and Rhodopirellula solitaria sp. nov. isolated from natural or artificial marine surfaces in Northern Germany and California, USA, and emended description of the genus Rhodopirellula.</title>
        <authorList>
            <person name="Kallscheuer N."/>
            <person name="Wiegand S."/>
            <person name="Jogler M."/>
            <person name="Boedeker C."/>
            <person name="Peeters S.H."/>
            <person name="Rast P."/>
            <person name="Heuer A."/>
            <person name="Jetten M.S.M."/>
            <person name="Rohde M."/>
            <person name="Jogler C."/>
        </authorList>
    </citation>
    <scope>NUCLEOTIDE SEQUENCE [LARGE SCALE GENOMIC DNA]</scope>
    <source>
        <strain evidence="2 3">Poly21</strain>
    </source>
</reference>
<dbReference type="NCBIfam" id="NF033438">
    <property type="entry name" value="BREX_BrxD"/>
    <property type="match status" value="1"/>
</dbReference>
<protein>
    <submittedName>
        <fullName evidence="2">PglZ domain protein</fullName>
    </submittedName>
</protein>
<dbReference type="InterPro" id="IPR021228">
    <property type="entry name" value="BrxD"/>
</dbReference>
<name>A0A5C6BEP8_9BACT</name>
<evidence type="ECO:0000313" key="2">
    <source>
        <dbReference type="EMBL" id="TWU10528.1"/>
    </source>
</evidence>
<accession>A0A5C6BEP8</accession>